<evidence type="ECO:0000313" key="7">
    <source>
        <dbReference type="Proteomes" id="UP000034181"/>
    </source>
</evidence>
<name>A0A0G0MJ11_9BACT</name>
<dbReference type="Gene3D" id="3.90.80.10">
    <property type="entry name" value="Inorganic pyrophosphatase"/>
    <property type="match status" value="1"/>
</dbReference>
<dbReference type="AlphaFoldDB" id="A0A0G0MJ11"/>
<organism evidence="6 7">
    <name type="scientific">Candidatus Woesebacteria bacterium GW2011_GWB1_38_5b</name>
    <dbReference type="NCBI Taxonomy" id="1618569"/>
    <lineage>
        <taxon>Bacteria</taxon>
        <taxon>Candidatus Woeseibacteriota</taxon>
    </lineage>
</organism>
<comment type="caution">
    <text evidence="6">The sequence shown here is derived from an EMBL/GenBank/DDBJ whole genome shotgun (WGS) entry which is preliminary data.</text>
</comment>
<keyword evidence="3" id="KW-0479">Metal-binding</keyword>
<dbReference type="InterPro" id="IPR036649">
    <property type="entry name" value="Pyrophosphatase_sf"/>
</dbReference>
<dbReference type="InterPro" id="IPR008162">
    <property type="entry name" value="Pyrophosphatase"/>
</dbReference>
<accession>A0A0G0MJ11</accession>
<evidence type="ECO:0000256" key="4">
    <source>
        <dbReference type="ARBA" id="ARBA00022801"/>
    </source>
</evidence>
<dbReference type="GO" id="GO:0006796">
    <property type="term" value="P:phosphate-containing compound metabolic process"/>
    <property type="evidence" value="ECO:0007669"/>
    <property type="project" value="InterPro"/>
</dbReference>
<evidence type="ECO:0000256" key="3">
    <source>
        <dbReference type="ARBA" id="ARBA00022723"/>
    </source>
</evidence>
<evidence type="ECO:0000256" key="2">
    <source>
        <dbReference type="ARBA" id="ARBA00012146"/>
    </source>
</evidence>
<keyword evidence="4" id="KW-0378">Hydrolase</keyword>
<dbReference type="Pfam" id="PF00719">
    <property type="entry name" value="Pyrophosphatase"/>
    <property type="match status" value="1"/>
</dbReference>
<protein>
    <recommendedName>
        <fullName evidence="2">inorganic diphosphatase</fullName>
        <ecNumber evidence="2">3.6.1.1</ecNumber>
    </recommendedName>
</protein>
<dbReference type="GO" id="GO:0005737">
    <property type="term" value="C:cytoplasm"/>
    <property type="evidence" value="ECO:0007669"/>
    <property type="project" value="InterPro"/>
</dbReference>
<keyword evidence="5" id="KW-0460">Magnesium</keyword>
<dbReference type="GO" id="GO:0000287">
    <property type="term" value="F:magnesium ion binding"/>
    <property type="evidence" value="ECO:0007669"/>
    <property type="project" value="InterPro"/>
</dbReference>
<dbReference type="EC" id="3.6.1.1" evidence="2"/>
<sequence>MITNAKDFLGQEVKVVIDRPLGSKHPKFKYFYQTNYGFVPNTTSPDGEELDVYFLGVDKPVKKSKGVCIAVIHRTNDEDDKLIVVPKGKNLSDKEIDKLTYFQEKYFEHIIVRG</sequence>
<gene>
    <name evidence="6" type="ORF">US96_C0055G0013</name>
</gene>
<dbReference type="GO" id="GO:0004427">
    <property type="term" value="F:inorganic diphosphate phosphatase activity"/>
    <property type="evidence" value="ECO:0007669"/>
    <property type="project" value="UniProtKB-EC"/>
</dbReference>
<dbReference type="EMBL" id="LBUZ01000055">
    <property type="protein sequence ID" value="KKQ73714.1"/>
    <property type="molecule type" value="Genomic_DNA"/>
</dbReference>
<evidence type="ECO:0000313" key="6">
    <source>
        <dbReference type="EMBL" id="KKQ73714.1"/>
    </source>
</evidence>
<evidence type="ECO:0000256" key="5">
    <source>
        <dbReference type="ARBA" id="ARBA00022842"/>
    </source>
</evidence>
<evidence type="ECO:0000256" key="1">
    <source>
        <dbReference type="ARBA" id="ARBA00001946"/>
    </source>
</evidence>
<reference evidence="6 7" key="1">
    <citation type="journal article" date="2015" name="Nature">
        <title>rRNA introns, odd ribosomes, and small enigmatic genomes across a large radiation of phyla.</title>
        <authorList>
            <person name="Brown C.T."/>
            <person name="Hug L.A."/>
            <person name="Thomas B.C."/>
            <person name="Sharon I."/>
            <person name="Castelle C.J."/>
            <person name="Singh A."/>
            <person name="Wilkins M.J."/>
            <person name="Williams K.H."/>
            <person name="Banfield J.F."/>
        </authorList>
    </citation>
    <scope>NUCLEOTIDE SEQUENCE [LARGE SCALE GENOMIC DNA]</scope>
</reference>
<dbReference type="Proteomes" id="UP000034181">
    <property type="component" value="Unassembled WGS sequence"/>
</dbReference>
<proteinExistence type="predicted"/>
<comment type="cofactor">
    <cofactor evidence="1">
        <name>Mg(2+)</name>
        <dbReference type="ChEBI" id="CHEBI:18420"/>
    </cofactor>
</comment>
<dbReference type="SUPFAM" id="SSF50324">
    <property type="entry name" value="Inorganic pyrophosphatase"/>
    <property type="match status" value="1"/>
</dbReference>